<dbReference type="OrthoDB" id="5875811at2759"/>
<protein>
    <submittedName>
        <fullName evidence="2">Uncharacterized protein</fullName>
    </submittedName>
</protein>
<accession>A0A0C2CMZ0</accession>
<feature type="region of interest" description="Disordered" evidence="1">
    <location>
        <begin position="1"/>
        <end position="99"/>
    </location>
</feature>
<proteinExistence type="predicted"/>
<dbReference type="AlphaFoldDB" id="A0A0C2CMZ0"/>
<dbReference type="InterPro" id="IPR004296">
    <property type="entry name" value="DUF236"/>
</dbReference>
<gene>
    <name evidence="2" type="ORF">ANCDUO_11778</name>
</gene>
<feature type="compositionally biased region" description="Basic and acidic residues" evidence="1">
    <location>
        <begin position="24"/>
        <end position="38"/>
    </location>
</feature>
<keyword evidence="3" id="KW-1185">Reference proteome</keyword>
<dbReference type="EMBL" id="KN733632">
    <property type="protein sequence ID" value="KIH58023.1"/>
    <property type="molecule type" value="Genomic_DNA"/>
</dbReference>
<feature type="compositionally biased region" description="Basic residues" evidence="1">
    <location>
        <begin position="53"/>
        <end position="64"/>
    </location>
</feature>
<name>A0A0C2CMZ0_9BILA</name>
<evidence type="ECO:0000313" key="2">
    <source>
        <dbReference type="EMBL" id="KIH58023.1"/>
    </source>
</evidence>
<feature type="compositionally biased region" description="Pro residues" evidence="1">
    <location>
        <begin position="84"/>
        <end position="93"/>
    </location>
</feature>
<evidence type="ECO:0000256" key="1">
    <source>
        <dbReference type="SAM" id="MobiDB-lite"/>
    </source>
</evidence>
<evidence type="ECO:0000313" key="3">
    <source>
        <dbReference type="Proteomes" id="UP000054047"/>
    </source>
</evidence>
<sequence>MRPSLVVEATLGQEVPRQLPEFRSATHEPSSEGDERPGGVKRRARGSSSESKTRRRARRARTRRLQLEGTLSESKQRPRQAPRPAAPPPPPPLNIRAPKETKMRATFDPNYQTLAGLNNEDVFKPK</sequence>
<reference evidence="2 3" key="1">
    <citation type="submission" date="2013-12" db="EMBL/GenBank/DDBJ databases">
        <title>Draft genome of the parsitic nematode Ancylostoma duodenale.</title>
        <authorList>
            <person name="Mitreva M."/>
        </authorList>
    </citation>
    <scope>NUCLEOTIDE SEQUENCE [LARGE SCALE GENOMIC DNA]</scope>
    <source>
        <strain evidence="2 3">Zhejiang</strain>
    </source>
</reference>
<feature type="non-terminal residue" evidence="2">
    <location>
        <position position="126"/>
    </location>
</feature>
<organism evidence="2 3">
    <name type="scientific">Ancylostoma duodenale</name>
    <dbReference type="NCBI Taxonomy" id="51022"/>
    <lineage>
        <taxon>Eukaryota</taxon>
        <taxon>Metazoa</taxon>
        <taxon>Ecdysozoa</taxon>
        <taxon>Nematoda</taxon>
        <taxon>Chromadorea</taxon>
        <taxon>Rhabditida</taxon>
        <taxon>Rhabditina</taxon>
        <taxon>Rhabditomorpha</taxon>
        <taxon>Strongyloidea</taxon>
        <taxon>Ancylostomatidae</taxon>
        <taxon>Ancylostomatinae</taxon>
        <taxon>Ancylostoma</taxon>
    </lineage>
</organism>
<dbReference type="Pfam" id="PF03057">
    <property type="entry name" value="DUF236"/>
    <property type="match status" value="1"/>
</dbReference>
<dbReference type="Proteomes" id="UP000054047">
    <property type="component" value="Unassembled WGS sequence"/>
</dbReference>